<evidence type="ECO:0000256" key="2">
    <source>
        <dbReference type="SAM" id="Coils"/>
    </source>
</evidence>
<keyword evidence="3" id="KW-0472">Membrane</keyword>
<feature type="coiled-coil region" evidence="2">
    <location>
        <begin position="1161"/>
        <end position="1199"/>
    </location>
</feature>
<dbReference type="GO" id="GO:0098003">
    <property type="term" value="P:viral tail assembly"/>
    <property type="evidence" value="ECO:0007669"/>
    <property type="project" value="UniProtKB-KW"/>
</dbReference>
<keyword evidence="3" id="KW-1133">Transmembrane helix</keyword>
<dbReference type="InterPro" id="IPR013491">
    <property type="entry name" value="Tape_meas_N"/>
</dbReference>
<dbReference type="EMBL" id="MN602266">
    <property type="protein sequence ID" value="QGH74607.1"/>
    <property type="molecule type" value="Genomic_DNA"/>
</dbReference>
<keyword evidence="2" id="KW-0175">Coiled coil</keyword>
<feature type="coiled-coil region" evidence="2">
    <location>
        <begin position="842"/>
        <end position="869"/>
    </location>
</feature>
<keyword evidence="1" id="KW-1188">Viral release from host cell</keyword>
<evidence type="ECO:0000313" key="5">
    <source>
        <dbReference type="EMBL" id="QGH74607.1"/>
    </source>
</evidence>
<gene>
    <name evidence="5" type="ORF">DSS3VP1_00039</name>
</gene>
<evidence type="ECO:0000259" key="4">
    <source>
        <dbReference type="Pfam" id="PF20155"/>
    </source>
</evidence>
<dbReference type="NCBIfam" id="TIGR02675">
    <property type="entry name" value="tape_meas_nterm"/>
    <property type="match status" value="1"/>
</dbReference>
<evidence type="ECO:0000313" key="6">
    <source>
        <dbReference type="Proteomes" id="UP000594402"/>
    </source>
</evidence>
<feature type="transmembrane region" description="Helical" evidence="3">
    <location>
        <begin position="745"/>
        <end position="765"/>
    </location>
</feature>
<protein>
    <submittedName>
        <fullName evidence="5">Tail tape-measure protein</fullName>
    </submittedName>
</protein>
<feature type="domain" description="Tape measure protein N-terminal" evidence="4">
    <location>
        <begin position="66"/>
        <end position="254"/>
    </location>
</feature>
<sequence>MVDTPNRKGVRIKVTADTAKARADINKLNGTFRTVETGAARAANNIKRIAVSLGAAFAGGAAVRGINRATDSFVDMENQVALVVGRTDQLQKQMDEIYKISLKTKAPVSATAESFSRMGRALADSGASIEDINKAVVTLNKASTISGGSVESQKAAIFQLGQGLASGTVRGQELNSVMEQLPRVAKAIADELGVGLGGLRALAEEGEVTTEVVFKAMLNQAEKVNAEFGNIQLTSSKAMVLLIDQVKRLTADISKATGFTDAFTQRIVKLTDYLAGNRESIVSGVVETRDKIKELIGSFKELATLDVARSFAVDTFSSVRSLAQQYLGDAEDYIRGWSQRITNYFFEIYDEVIGNSWWTDTVIETYELAQTYLSKADGVVGKFRDSVISKFEDIYSSSSRGFNFNVSATIESAGSLQNKIIEVVAEGIRRGAAAISSIAPTIRKSMEVALAGAFVAVFSTGSITKSLSKLANKLSPLLFLGLAAKLVEAVGSPSVFAAFGFLAGEFTGQVVNTFISAIPEIVTGLVSGLAGGIYGLVSEAGVLGGTAFAVTAGLIMSKSFRGLAVDLTKAFAGGTGFFGNGSSAAARLFDPKARKEMFKDLGGAFRNLTFSSILIADNALGALADTSARTARINNATLAPSFNTIGRAANFARLKTLGLAAAITLAATSAFAGTGGEGGGGGLTEVALLIGSSLIGPEIVNLVGKGFRLLGRTAAFSFVGGLLTSIGTAIAGAVAGIVAAITAPITLAIAGIVAAGGIAYVMLFGEGDSFMAKVKDVINDVKAEFNLLNVSTFAASKDFSSRIGRLGNQGQLGSNRFLNNRTEDRLQNLNFLSLDDSTARELLEATSRLEQVSQKAAQEEARYNQVSEGTRKQILAAQRALLEATEAAEGNQATLGQTFSDSLSQAIASEQGALNLTSEAITSAFLPFLLNQESRNRREIMDLVQGNNLETMDDIRVLLDNLAVQDPAQLATIMGENVANAVLQLRGQTLDKQSLDAFSSLVAAQSTGDAKLIERAVKDFNDTMAEAPQRFAAAVEERSIDTLRNFRDVSNQELANIDRGELFNITKLINLLSGAERQLENAINNRTQFSDQERADRAQRVQALEAELSLAFERAVQTGIDSADFTDLTNRLLDAGLDEGLANRLSFSGQTDEIGILSGALREVEKQIEDIESGAVKWNKATEQQLAVLKLTQASLQDQFTAIASIKEIQDIKPDEIEDLLAEAIAISGLDIDLDQLFKVDPNTRKEIAELAANVLALRVAANANTEGTLGAAGADSQVDAVAQIEAASARIKGIFKGLGNSITKGVGGAAKAMTDFERLVQGTGLAIESAVQLGAKEASNIVSSLKQIETAEKAINKLALSNVEARRQQYALIEKQRQAISDILLSGNVGQAQAGLSSLGLDPEVAFRGPEAINEALRLNELYRERNELDVNNVEAIRQKTREIERQEELLKGLVENTNEMKENFGQSLQESISSVLKGGSLKDAFFSLLDGLTNDIIDNFAQGLADSLMDSDMFKNLFDSLLNPDTFKGLGEGLMNIFKGIGGGGGGGLFSFLGSLFGGFKFFDVGGTVPFVPGAQHGKDSVPAMLKPGERVLSKNDIRNGQRGARGGSNTSTFNIEVTGDITRQTRREIMDMIPQIAQSVNAENKELNYQYR</sequence>
<dbReference type="Pfam" id="PF20155">
    <property type="entry name" value="TMP_3"/>
    <property type="match status" value="1"/>
</dbReference>
<dbReference type="Proteomes" id="UP000594402">
    <property type="component" value="Segment"/>
</dbReference>
<keyword evidence="6" id="KW-1185">Reference proteome</keyword>
<proteinExistence type="predicted"/>
<evidence type="ECO:0000256" key="3">
    <source>
        <dbReference type="SAM" id="Phobius"/>
    </source>
</evidence>
<accession>A0A7S5FQG4</accession>
<feature type="transmembrane region" description="Helical" evidence="3">
    <location>
        <begin position="716"/>
        <end position="739"/>
    </location>
</feature>
<evidence type="ECO:0000256" key="1">
    <source>
        <dbReference type="ARBA" id="ARBA00022465"/>
    </source>
</evidence>
<reference evidence="5 6" key="1">
    <citation type="submission" date="2019-10" db="EMBL/GenBank/DDBJ databases">
        <title>Isolation and characterisation of a new family of globally distributed lytic roseophage, the Naomivirus.</title>
        <authorList>
            <person name="Rihtman B."/>
            <person name="Puxty R.J."/>
            <person name="Hapeshi A."/>
            <person name="Zhan Y."/>
            <person name="Michinevski S."/>
            <person name="Waterfield N.R."/>
            <person name="Chen F."/>
            <person name="Millard A.D."/>
            <person name="Scanlan D.J."/>
            <person name="Chen Y."/>
        </authorList>
    </citation>
    <scope>NUCLEOTIDE SEQUENCE [LARGE SCALE GENOMIC DNA]</scope>
</reference>
<keyword evidence="1" id="KW-1245">Viral tail assembly</keyword>
<organism evidence="5 6">
    <name type="scientific">Bacteriophage DSS3_VP1</name>
    <dbReference type="NCBI Taxonomy" id="2664196"/>
    <lineage>
        <taxon>Viruses</taxon>
        <taxon>Duplodnaviria</taxon>
        <taxon>Heunggongvirae</taxon>
        <taxon>Uroviricota</taxon>
        <taxon>Caudoviricetes</taxon>
        <taxon>Naomviridae</taxon>
        <taxon>Noahvirus</taxon>
        <taxon>Noahvirus arc</taxon>
    </lineage>
</organism>
<feature type="coiled-coil region" evidence="2">
    <location>
        <begin position="1420"/>
        <end position="1465"/>
    </location>
</feature>
<keyword evidence="3" id="KW-0812">Transmembrane</keyword>
<name>A0A7S5FQG4_9CAUD</name>
<feature type="coiled-coil region" evidence="2">
    <location>
        <begin position="1065"/>
        <end position="1092"/>
    </location>
</feature>